<protein>
    <submittedName>
        <fullName evidence="1">Uncharacterized protein</fullName>
    </submittedName>
</protein>
<accession>A0ABW6UTZ8</accession>
<gene>
    <name evidence="1" type="ORF">ACFY1D_36870</name>
</gene>
<dbReference type="Proteomes" id="UP001602058">
    <property type="component" value="Unassembled WGS sequence"/>
</dbReference>
<name>A0ABW6UTZ8_9ACTN</name>
<reference evidence="1 2" key="1">
    <citation type="submission" date="2024-10" db="EMBL/GenBank/DDBJ databases">
        <title>The Natural Products Discovery Center: Release of the First 8490 Sequenced Strains for Exploring Actinobacteria Biosynthetic Diversity.</title>
        <authorList>
            <person name="Kalkreuter E."/>
            <person name="Kautsar S.A."/>
            <person name="Yang D."/>
            <person name="Bader C.D."/>
            <person name="Teijaro C.N."/>
            <person name="Fluegel L."/>
            <person name="Davis C.M."/>
            <person name="Simpson J.R."/>
            <person name="Lauterbach L."/>
            <person name="Steele A.D."/>
            <person name="Gui C."/>
            <person name="Meng S."/>
            <person name="Li G."/>
            <person name="Viehrig K."/>
            <person name="Ye F."/>
            <person name="Su P."/>
            <person name="Kiefer A.F."/>
            <person name="Nichols A."/>
            <person name="Cepeda A.J."/>
            <person name="Yan W."/>
            <person name="Fan B."/>
            <person name="Jiang Y."/>
            <person name="Adhikari A."/>
            <person name="Zheng C.-J."/>
            <person name="Schuster L."/>
            <person name="Cowan T.M."/>
            <person name="Smanski M.J."/>
            <person name="Chevrette M.G."/>
            <person name="De Carvalho L.P.S."/>
            <person name="Shen B."/>
        </authorList>
    </citation>
    <scope>NUCLEOTIDE SEQUENCE [LARGE SCALE GENOMIC DNA]</scope>
    <source>
        <strain evidence="1 2">NPDC001390</strain>
    </source>
</reference>
<sequence length="179" mass="20056">MTSTLTDKAVVGRRVEFAFYREQATYWPGIITALTGDSASLRIRLDGTRSNLAVQPDYEHLRYLDQITDVPELPMGRFQPTVEVLDGEWEGVPICSLGEDGALIALTDDLAKAVTAMNTYRRDMAGCLYDPEFDTVTADGPEAHWAVFEWEPEDAECPWLMSRAQEGDEMAVHIHYLPA</sequence>
<dbReference type="EMBL" id="JBIAWJ010000031">
    <property type="protein sequence ID" value="MFF4526945.1"/>
    <property type="molecule type" value="Genomic_DNA"/>
</dbReference>
<evidence type="ECO:0000313" key="1">
    <source>
        <dbReference type="EMBL" id="MFF4526945.1"/>
    </source>
</evidence>
<evidence type="ECO:0000313" key="2">
    <source>
        <dbReference type="Proteomes" id="UP001602058"/>
    </source>
</evidence>
<proteinExistence type="predicted"/>
<dbReference type="RefSeq" id="WP_351086264.1">
    <property type="nucleotide sequence ID" value="NZ_JBEOZG010000037.1"/>
</dbReference>
<keyword evidence="2" id="KW-1185">Reference proteome</keyword>
<comment type="caution">
    <text evidence="1">The sequence shown here is derived from an EMBL/GenBank/DDBJ whole genome shotgun (WGS) entry which is preliminary data.</text>
</comment>
<organism evidence="1 2">
    <name type="scientific">Streptomyces bluensis</name>
    <dbReference type="NCBI Taxonomy" id="33897"/>
    <lineage>
        <taxon>Bacteria</taxon>
        <taxon>Bacillati</taxon>
        <taxon>Actinomycetota</taxon>
        <taxon>Actinomycetes</taxon>
        <taxon>Kitasatosporales</taxon>
        <taxon>Streptomycetaceae</taxon>
        <taxon>Streptomyces</taxon>
    </lineage>
</organism>